<reference evidence="2 3" key="1">
    <citation type="journal article" date="2019" name="Int. J. Syst. Evol. Microbiol.">
        <title>The Global Catalogue of Microorganisms (GCM) 10K type strain sequencing project: providing services to taxonomists for standard genome sequencing and annotation.</title>
        <authorList>
            <consortium name="The Broad Institute Genomics Platform"/>
            <consortium name="The Broad Institute Genome Sequencing Center for Infectious Disease"/>
            <person name="Wu L."/>
            <person name="Ma J."/>
        </authorList>
    </citation>
    <scope>NUCLEOTIDE SEQUENCE [LARGE SCALE GENOMIC DNA]</scope>
    <source>
        <strain evidence="2 3">JCM 4542</strain>
    </source>
</reference>
<dbReference type="Proteomes" id="UP001500886">
    <property type="component" value="Unassembled WGS sequence"/>
</dbReference>
<evidence type="ECO:0000313" key="3">
    <source>
        <dbReference type="Proteomes" id="UP001500886"/>
    </source>
</evidence>
<feature type="transmembrane region" description="Helical" evidence="1">
    <location>
        <begin position="67"/>
        <end position="84"/>
    </location>
</feature>
<evidence type="ECO:0000313" key="2">
    <source>
        <dbReference type="EMBL" id="GAA2725878.1"/>
    </source>
</evidence>
<name>A0ABN3U7V2_9ACTN</name>
<evidence type="ECO:0000256" key="1">
    <source>
        <dbReference type="SAM" id="Phobius"/>
    </source>
</evidence>
<comment type="caution">
    <text evidence="2">The sequence shown here is derived from an EMBL/GenBank/DDBJ whole genome shotgun (WGS) entry which is preliminary data.</text>
</comment>
<keyword evidence="1" id="KW-0472">Membrane</keyword>
<proteinExistence type="predicted"/>
<feature type="transmembrane region" description="Helical" evidence="1">
    <location>
        <begin position="90"/>
        <end position="115"/>
    </location>
</feature>
<feature type="transmembrane region" description="Helical" evidence="1">
    <location>
        <begin position="14"/>
        <end position="33"/>
    </location>
</feature>
<sequence>MNDGLIRLPGPGRLAAYLGLAVLGFAVGVAGALVQGGWFPAGLLLALAATGAVCWGAVLLSGARGGGYAAGLGWLAAVLVLAANRPEGDFLFGAGIGSWGYLIGGMTVAVICATVPKAAQPDGPSARLGK</sequence>
<protein>
    <submittedName>
        <fullName evidence="2">DUF6113 family protein</fullName>
    </submittedName>
</protein>
<keyword evidence="1" id="KW-1133">Transmembrane helix</keyword>
<dbReference type="Pfam" id="PF19608">
    <property type="entry name" value="DUF6113"/>
    <property type="match status" value="1"/>
</dbReference>
<dbReference type="EMBL" id="BAAASL010000033">
    <property type="protein sequence ID" value="GAA2725878.1"/>
    <property type="molecule type" value="Genomic_DNA"/>
</dbReference>
<dbReference type="InterPro" id="IPR046095">
    <property type="entry name" value="DUF6113"/>
</dbReference>
<keyword evidence="1" id="KW-0812">Transmembrane</keyword>
<gene>
    <name evidence="2" type="ORF">GCM10010315_58920</name>
</gene>
<accession>A0ABN3U7V2</accession>
<organism evidence="2 3">
    <name type="scientific">Streptomyces luteosporeus</name>
    <dbReference type="NCBI Taxonomy" id="173856"/>
    <lineage>
        <taxon>Bacteria</taxon>
        <taxon>Bacillati</taxon>
        <taxon>Actinomycetota</taxon>
        <taxon>Actinomycetes</taxon>
        <taxon>Kitasatosporales</taxon>
        <taxon>Streptomycetaceae</taxon>
        <taxon>Streptomyces</taxon>
    </lineage>
</organism>
<dbReference type="RefSeq" id="WP_344439838.1">
    <property type="nucleotide sequence ID" value="NZ_BAAASL010000033.1"/>
</dbReference>
<keyword evidence="3" id="KW-1185">Reference proteome</keyword>
<feature type="transmembrane region" description="Helical" evidence="1">
    <location>
        <begin position="39"/>
        <end position="60"/>
    </location>
</feature>